<keyword evidence="14" id="KW-0464">Manganese</keyword>
<accession>A0ABQ5KPI5</accession>
<proteinExistence type="inferred from homology"/>
<evidence type="ECO:0000256" key="15">
    <source>
        <dbReference type="ARBA" id="ARBA00048829"/>
    </source>
</evidence>
<dbReference type="EMBL" id="BQXS01010807">
    <property type="protein sequence ID" value="GKT34413.1"/>
    <property type="molecule type" value="Genomic_DNA"/>
</dbReference>
<keyword evidence="11" id="KW-0460">Magnesium</keyword>
<reference evidence="19" key="1">
    <citation type="submission" date="2022-03" db="EMBL/GenBank/DDBJ databases">
        <title>Draft genome sequence of Aduncisulcus paluster, a free-living microaerophilic Fornicata.</title>
        <authorList>
            <person name="Yuyama I."/>
            <person name="Kume K."/>
            <person name="Tamura T."/>
            <person name="Inagaki Y."/>
            <person name="Hashimoto T."/>
        </authorList>
    </citation>
    <scope>NUCLEOTIDE SEQUENCE</scope>
    <source>
        <strain evidence="19">NY0171</strain>
    </source>
</reference>
<comment type="cofactor">
    <cofactor evidence="1">
        <name>Mn(2+)</name>
        <dbReference type="ChEBI" id="CHEBI:29035"/>
    </cofactor>
</comment>
<feature type="transmembrane region" description="Helical" evidence="17">
    <location>
        <begin position="723"/>
        <end position="749"/>
    </location>
</feature>
<feature type="transmembrane region" description="Helical" evidence="17">
    <location>
        <begin position="600"/>
        <end position="620"/>
    </location>
</feature>
<feature type="compositionally biased region" description="Basic and acidic residues" evidence="16">
    <location>
        <begin position="686"/>
        <end position="710"/>
    </location>
</feature>
<evidence type="ECO:0000256" key="16">
    <source>
        <dbReference type="SAM" id="MobiDB-lite"/>
    </source>
</evidence>
<evidence type="ECO:0000256" key="8">
    <source>
        <dbReference type="ARBA" id="ARBA00022679"/>
    </source>
</evidence>
<feature type="transmembrane region" description="Helical" evidence="17">
    <location>
        <begin position="286"/>
        <end position="306"/>
    </location>
</feature>
<dbReference type="PANTHER" id="PTHR13872">
    <property type="entry name" value="DOLICHYL-DIPHOSPHOOLIGOSACCHARIDE--PROTEIN GLYCOSYLTRANSFERASE SUBUNIT"/>
    <property type="match status" value="1"/>
</dbReference>
<keyword evidence="8 19" id="KW-0808">Transferase</keyword>
<evidence type="ECO:0000256" key="14">
    <source>
        <dbReference type="ARBA" id="ARBA00023211"/>
    </source>
</evidence>
<evidence type="ECO:0000256" key="4">
    <source>
        <dbReference type="ARBA" id="ARBA00004922"/>
    </source>
</evidence>
<keyword evidence="12 17" id="KW-1133">Transmembrane helix</keyword>
<feature type="domain" description="Oligosaccharyl transferase STT3 N-terminal" evidence="18">
    <location>
        <begin position="141"/>
        <end position="220"/>
    </location>
</feature>
<evidence type="ECO:0000256" key="2">
    <source>
        <dbReference type="ARBA" id="ARBA00001946"/>
    </source>
</evidence>
<sequence length="956" mass="109011">MGTNTITLITVWIIAFSIRLFSIVMFEPMIHEFDPHFNWRATEFIAEHGIKAFLNWFDDRSWYPLGRDVGGTSYPGLMFTAHFFRLILQTLGISVSVKTVCIYLAPFMAGNTALMGYLWGKLLAESHQHFLPRDLSPQTLEFRKKLISLLSSFFMSCIPAFMSRSMSGSFDNEAVGVFALTLCFYLYTLAIEKKVPKYSVLSGVMMGFLALSWGGYLVKIFHQPHCPKESELLNSNNRNEKERRKECSSHVVNDNNKNPEVSININSEKKDEDEDNYSKNRVSEDIVSLCFIYLCWYVSTISLSYLSPYVGSKIFSSLQNALPHVCLGVIIMFALFQLINARVDDDYTILFYKNVVYYSTLGIFFLVVGFLYVTGHLQGFEGRLKTFFDPRHARKNIPIVASISEHQPAPWGPFYIDLCVIVVLLPASICMFLFSSRKVKRRIVYQIQLEEEVEYMKDFNKTQREQLSKAQRKHRQKTGSFYTPASVRTKHNQKRKDKLGMRNFLVGLWGIIIGKKTAAEIAEELHIASSSSSSDSDSDSKNSHGCNSDSSSKVSNLFSDDVVVTLFDPSPTSLFLCGFLLFSLWFTGCMIRLMLVLSPVVCVCAAYVCGECVFCCLCWAKWGMPEKERLPEKEEVIQHEEEEKEKEGGKQKDMKGSKSSKKGGKKQKKGSKKKSQAHIAGIIGDSTERKDKEKEKEKEEGLHDQSKDLQSEQSEQAQSISSLIIPTIIFLLLFTVLVLFLIHGVWISFKIYSNPTVMIAQERGGAGFDSMRKGGYDEKVSGALGVVSELVHGLLSHTSASKDSSLFRVMIDDFREMYRFIYDTMSDEAVIMSWWDYVQCTQRRQMREIRVRRNVDVIQRQRLKTRGKLLDVTGAHLFGHERRVAHIQRREVRRTTKPSEGVNKVRVQGGQILEVVRSQVVTMSSMVKGKADVIQEERIWNDIRGTINGKYKHNSE</sequence>
<evidence type="ECO:0000256" key="9">
    <source>
        <dbReference type="ARBA" id="ARBA00022692"/>
    </source>
</evidence>
<dbReference type="GO" id="GO:0016740">
    <property type="term" value="F:transferase activity"/>
    <property type="evidence" value="ECO:0007669"/>
    <property type="project" value="UniProtKB-KW"/>
</dbReference>
<dbReference type="EC" id="2.4.99.18" evidence="6"/>
<feature type="transmembrane region" description="Helical" evidence="17">
    <location>
        <begin position="574"/>
        <end position="594"/>
    </location>
</feature>
<evidence type="ECO:0000313" key="19">
    <source>
        <dbReference type="EMBL" id="GKT34413.1"/>
    </source>
</evidence>
<evidence type="ECO:0000256" key="11">
    <source>
        <dbReference type="ARBA" id="ARBA00022842"/>
    </source>
</evidence>
<evidence type="ECO:0000256" key="3">
    <source>
        <dbReference type="ARBA" id="ARBA00004127"/>
    </source>
</evidence>
<name>A0ABQ5KPI5_9EUKA</name>
<evidence type="ECO:0000256" key="10">
    <source>
        <dbReference type="ARBA" id="ARBA00022723"/>
    </source>
</evidence>
<protein>
    <recommendedName>
        <fullName evidence="6">dolichyl-diphosphooligosaccharide--protein glycotransferase</fullName>
        <ecNumber evidence="6">2.4.99.18</ecNumber>
    </recommendedName>
</protein>
<feature type="transmembrane region" description="Helical" evidence="17">
    <location>
        <begin position="321"/>
        <end position="343"/>
    </location>
</feature>
<evidence type="ECO:0000256" key="17">
    <source>
        <dbReference type="SAM" id="Phobius"/>
    </source>
</evidence>
<feature type="compositionally biased region" description="Polar residues" evidence="16">
    <location>
        <begin position="543"/>
        <end position="553"/>
    </location>
</feature>
<comment type="subcellular location">
    <subcellularLocation>
        <location evidence="3">Endomembrane system</location>
        <topology evidence="3">Multi-pass membrane protein</topology>
    </subcellularLocation>
</comment>
<keyword evidence="13 17" id="KW-0472">Membrane</keyword>
<evidence type="ECO:0000259" key="18">
    <source>
        <dbReference type="Pfam" id="PF02516"/>
    </source>
</evidence>
<dbReference type="PANTHER" id="PTHR13872:SF1">
    <property type="entry name" value="DOLICHYL-DIPHOSPHOOLIGOSACCHARIDE--PROTEIN GLYCOSYLTRANSFERASE SUBUNIT STT3B"/>
    <property type="match status" value="1"/>
</dbReference>
<evidence type="ECO:0000313" key="20">
    <source>
        <dbReference type="Proteomes" id="UP001057375"/>
    </source>
</evidence>
<feature type="region of interest" description="Disordered" evidence="16">
    <location>
        <begin position="467"/>
        <end position="495"/>
    </location>
</feature>
<feature type="transmembrane region" description="Helical" evidence="17">
    <location>
        <begin position="355"/>
        <end position="373"/>
    </location>
</feature>
<feature type="region of interest" description="Disordered" evidence="16">
    <location>
        <begin position="632"/>
        <end position="713"/>
    </location>
</feature>
<organism evidence="19 20">
    <name type="scientific">Aduncisulcus paluster</name>
    <dbReference type="NCBI Taxonomy" id="2918883"/>
    <lineage>
        <taxon>Eukaryota</taxon>
        <taxon>Metamonada</taxon>
        <taxon>Carpediemonas-like organisms</taxon>
        <taxon>Aduncisulcus</taxon>
    </lineage>
</organism>
<keyword evidence="20" id="KW-1185">Reference proteome</keyword>
<evidence type="ECO:0000256" key="5">
    <source>
        <dbReference type="ARBA" id="ARBA00010810"/>
    </source>
</evidence>
<feature type="compositionally biased region" description="Basic and acidic residues" evidence="16">
    <location>
        <begin position="632"/>
        <end position="656"/>
    </location>
</feature>
<dbReference type="InterPro" id="IPR048307">
    <property type="entry name" value="STT3_N"/>
</dbReference>
<keyword evidence="7" id="KW-0328">Glycosyltransferase</keyword>
<feature type="transmembrane region" description="Helical" evidence="17">
    <location>
        <begin position="6"/>
        <end position="26"/>
    </location>
</feature>
<keyword evidence="10" id="KW-0479">Metal-binding</keyword>
<feature type="compositionally biased region" description="Polar residues" evidence="16">
    <location>
        <begin position="250"/>
        <end position="266"/>
    </location>
</feature>
<feature type="transmembrane region" description="Helical" evidence="17">
    <location>
        <begin position="198"/>
        <end position="218"/>
    </location>
</feature>
<comment type="pathway">
    <text evidence="4">Protein modification; protein glycosylation.</text>
</comment>
<feature type="region of interest" description="Disordered" evidence="16">
    <location>
        <begin position="530"/>
        <end position="553"/>
    </location>
</feature>
<feature type="transmembrane region" description="Helical" evidence="17">
    <location>
        <begin position="414"/>
        <end position="434"/>
    </location>
</feature>
<dbReference type="Pfam" id="PF02516">
    <property type="entry name" value="STT3"/>
    <property type="match status" value="3"/>
</dbReference>
<comment type="catalytic activity">
    <reaction evidence="15">
        <text>a di-trans,poly-cis-dolichyl diphosphooligosaccharide + L-asparaginyl-[protein] = N(4)-(oligosaccharide-(1-&gt;4)-N-acetyl-beta-D-glucosaminyl-(1-&gt;4)-N-acetyl-beta-D-glucosaminyl)-L-asparaginyl-[protein] + a di-trans,poly-cis-dolichyl diphosphate + H(+)</text>
        <dbReference type="Rhea" id="RHEA:22980"/>
        <dbReference type="Rhea" id="RHEA-COMP:12804"/>
        <dbReference type="Rhea" id="RHEA-COMP:12805"/>
        <dbReference type="Rhea" id="RHEA-COMP:19506"/>
        <dbReference type="Rhea" id="RHEA-COMP:19509"/>
        <dbReference type="ChEBI" id="CHEBI:15378"/>
        <dbReference type="ChEBI" id="CHEBI:50347"/>
        <dbReference type="ChEBI" id="CHEBI:57497"/>
        <dbReference type="ChEBI" id="CHEBI:57570"/>
        <dbReference type="ChEBI" id="CHEBI:132529"/>
        <dbReference type="EC" id="2.4.99.18"/>
    </reaction>
</comment>
<evidence type="ECO:0000256" key="13">
    <source>
        <dbReference type="ARBA" id="ARBA00023136"/>
    </source>
</evidence>
<comment type="similarity">
    <text evidence="5">Belongs to the STT3 family.</text>
</comment>
<evidence type="ECO:0000256" key="7">
    <source>
        <dbReference type="ARBA" id="ARBA00022676"/>
    </source>
</evidence>
<evidence type="ECO:0000256" key="12">
    <source>
        <dbReference type="ARBA" id="ARBA00022989"/>
    </source>
</evidence>
<feature type="compositionally biased region" description="Basic residues" evidence="16">
    <location>
        <begin position="658"/>
        <end position="676"/>
    </location>
</feature>
<comment type="cofactor">
    <cofactor evidence="2">
        <name>Mg(2+)</name>
        <dbReference type="ChEBI" id="CHEBI:18420"/>
    </cofactor>
</comment>
<evidence type="ECO:0000256" key="1">
    <source>
        <dbReference type="ARBA" id="ARBA00001936"/>
    </source>
</evidence>
<gene>
    <name evidence="19" type="ORF">ADUPG1_007770</name>
</gene>
<dbReference type="InterPro" id="IPR003674">
    <property type="entry name" value="Oligo_trans_STT3"/>
</dbReference>
<feature type="transmembrane region" description="Helical" evidence="17">
    <location>
        <begin position="86"/>
        <end position="109"/>
    </location>
</feature>
<keyword evidence="9 17" id="KW-0812">Transmembrane</keyword>
<feature type="domain" description="Oligosaccharyl transferase STT3 N-terminal" evidence="18">
    <location>
        <begin position="290"/>
        <end position="444"/>
    </location>
</feature>
<feature type="region of interest" description="Disordered" evidence="16">
    <location>
        <begin position="244"/>
        <end position="276"/>
    </location>
</feature>
<feature type="domain" description="Oligosaccharyl transferase STT3 N-terminal" evidence="18">
    <location>
        <begin position="7"/>
        <end position="119"/>
    </location>
</feature>
<evidence type="ECO:0000256" key="6">
    <source>
        <dbReference type="ARBA" id="ARBA00012605"/>
    </source>
</evidence>
<feature type="transmembrane region" description="Helical" evidence="17">
    <location>
        <begin position="174"/>
        <end position="192"/>
    </location>
</feature>
<dbReference type="Proteomes" id="UP001057375">
    <property type="component" value="Unassembled WGS sequence"/>
</dbReference>
<comment type="caution">
    <text evidence="19">The sequence shown here is derived from an EMBL/GenBank/DDBJ whole genome shotgun (WGS) entry which is preliminary data.</text>
</comment>